<dbReference type="EMBL" id="KZ772715">
    <property type="protein sequence ID" value="PTQ39919.1"/>
    <property type="molecule type" value="Genomic_DNA"/>
</dbReference>
<evidence type="ECO:0000313" key="4">
    <source>
        <dbReference type="Proteomes" id="UP000244005"/>
    </source>
</evidence>
<dbReference type="PANTHER" id="PTHR13366">
    <property type="entry name" value="MALARIA ANTIGEN-RELATED"/>
    <property type="match status" value="1"/>
</dbReference>
<protein>
    <recommendedName>
        <fullName evidence="2">DUF4042 domain-containing protein</fullName>
    </recommendedName>
</protein>
<dbReference type="OMA" id="NIWDMEI"/>
<dbReference type="Proteomes" id="UP000244005">
    <property type="component" value="Unassembled WGS sequence"/>
</dbReference>
<gene>
    <name evidence="3" type="ORF">MARPO_0043s0141</name>
</gene>
<evidence type="ECO:0000256" key="1">
    <source>
        <dbReference type="SAM" id="MobiDB-lite"/>
    </source>
</evidence>
<dbReference type="OrthoDB" id="422637at2759"/>
<reference evidence="4" key="1">
    <citation type="journal article" date="2017" name="Cell">
        <title>Insights into land plant evolution garnered from the Marchantia polymorpha genome.</title>
        <authorList>
            <person name="Bowman J.L."/>
            <person name="Kohchi T."/>
            <person name="Yamato K.T."/>
            <person name="Jenkins J."/>
            <person name="Shu S."/>
            <person name="Ishizaki K."/>
            <person name="Yamaoka S."/>
            <person name="Nishihama R."/>
            <person name="Nakamura Y."/>
            <person name="Berger F."/>
            <person name="Adam C."/>
            <person name="Aki S.S."/>
            <person name="Althoff F."/>
            <person name="Araki T."/>
            <person name="Arteaga-Vazquez M.A."/>
            <person name="Balasubrmanian S."/>
            <person name="Barry K."/>
            <person name="Bauer D."/>
            <person name="Boehm C.R."/>
            <person name="Briginshaw L."/>
            <person name="Caballero-Perez J."/>
            <person name="Catarino B."/>
            <person name="Chen F."/>
            <person name="Chiyoda S."/>
            <person name="Chovatia M."/>
            <person name="Davies K.M."/>
            <person name="Delmans M."/>
            <person name="Demura T."/>
            <person name="Dierschke T."/>
            <person name="Dolan L."/>
            <person name="Dorantes-Acosta A.E."/>
            <person name="Eklund D.M."/>
            <person name="Florent S.N."/>
            <person name="Flores-Sandoval E."/>
            <person name="Fujiyama A."/>
            <person name="Fukuzawa H."/>
            <person name="Galik B."/>
            <person name="Grimanelli D."/>
            <person name="Grimwood J."/>
            <person name="Grossniklaus U."/>
            <person name="Hamada T."/>
            <person name="Haseloff J."/>
            <person name="Hetherington A.J."/>
            <person name="Higo A."/>
            <person name="Hirakawa Y."/>
            <person name="Hundley H.N."/>
            <person name="Ikeda Y."/>
            <person name="Inoue K."/>
            <person name="Inoue S.I."/>
            <person name="Ishida S."/>
            <person name="Jia Q."/>
            <person name="Kakita M."/>
            <person name="Kanazawa T."/>
            <person name="Kawai Y."/>
            <person name="Kawashima T."/>
            <person name="Kennedy M."/>
            <person name="Kinose K."/>
            <person name="Kinoshita T."/>
            <person name="Kohara Y."/>
            <person name="Koide E."/>
            <person name="Komatsu K."/>
            <person name="Kopischke S."/>
            <person name="Kubo M."/>
            <person name="Kyozuka J."/>
            <person name="Lagercrantz U."/>
            <person name="Lin S.S."/>
            <person name="Lindquist E."/>
            <person name="Lipzen A.M."/>
            <person name="Lu C.W."/>
            <person name="De Luna E."/>
            <person name="Martienssen R.A."/>
            <person name="Minamino N."/>
            <person name="Mizutani M."/>
            <person name="Mizutani M."/>
            <person name="Mochizuki N."/>
            <person name="Monte I."/>
            <person name="Mosher R."/>
            <person name="Nagasaki H."/>
            <person name="Nakagami H."/>
            <person name="Naramoto S."/>
            <person name="Nishitani K."/>
            <person name="Ohtani M."/>
            <person name="Okamoto T."/>
            <person name="Okumura M."/>
            <person name="Phillips J."/>
            <person name="Pollak B."/>
            <person name="Reinders A."/>
            <person name="Rovekamp M."/>
            <person name="Sano R."/>
            <person name="Sawa S."/>
            <person name="Schmid M.W."/>
            <person name="Shirakawa M."/>
            <person name="Solano R."/>
            <person name="Spunde A."/>
            <person name="Suetsugu N."/>
            <person name="Sugano S."/>
            <person name="Sugiyama A."/>
            <person name="Sun R."/>
            <person name="Suzuki Y."/>
            <person name="Takenaka M."/>
            <person name="Takezawa D."/>
            <person name="Tomogane H."/>
            <person name="Tsuzuki M."/>
            <person name="Ueda T."/>
            <person name="Umeda M."/>
            <person name="Ward J.M."/>
            <person name="Watanabe Y."/>
            <person name="Yazaki K."/>
            <person name="Yokoyama R."/>
            <person name="Yoshitake Y."/>
            <person name="Yotsui I."/>
            <person name="Zachgo S."/>
            <person name="Schmutz J."/>
        </authorList>
    </citation>
    <scope>NUCLEOTIDE SEQUENCE [LARGE SCALE GENOMIC DNA]</scope>
    <source>
        <strain evidence="4">Tak-1</strain>
    </source>
</reference>
<dbReference type="InterPro" id="IPR011989">
    <property type="entry name" value="ARM-like"/>
</dbReference>
<accession>A0A2R6X1E3</accession>
<name>A0A2R6X1E3_MARPO</name>
<dbReference type="Gramene" id="Mp1g07480.1">
    <property type="protein sequence ID" value="Mp1g07480.1.cds"/>
    <property type="gene ID" value="Mp1g07480"/>
</dbReference>
<feature type="compositionally biased region" description="Polar residues" evidence="1">
    <location>
        <begin position="253"/>
        <end position="264"/>
    </location>
</feature>
<dbReference type="PANTHER" id="PTHR13366:SF0">
    <property type="entry name" value="HEAT REPEAT-CONTAINING PROTEIN 6"/>
    <property type="match status" value="1"/>
</dbReference>
<feature type="compositionally biased region" description="Basic and acidic residues" evidence="1">
    <location>
        <begin position="287"/>
        <end position="298"/>
    </location>
</feature>
<dbReference type="Gene3D" id="1.25.10.10">
    <property type="entry name" value="Leucine-rich Repeat Variant"/>
    <property type="match status" value="2"/>
</dbReference>
<keyword evidence="4" id="KW-1185">Reference proteome</keyword>
<feature type="domain" description="DUF4042" evidence="2">
    <location>
        <begin position="301"/>
        <end position="483"/>
    </location>
</feature>
<sequence length="1140" mass="123317">MQAGWSHCLRLLESANLQRGGPSDGGVTKSSMDHQAMKTEWELMKTLVQVTHEYGGQISAEETSSVLGVLLRSVKQPEFSVTNQSKVILRSWSEGSSARGVEFKAKVGDDEIEYQRLVFTAIGNLFARAGNTVQKDTWIVVVKMLRIMLESIVSTNLIEDAASSRCYAAVLRCAHLVLSDCKSSLEEHISGLVGALRVFFTYGLSNSGSTLNSNKGGQGSPSVRKPSSWQESSSKSQERGAYRPPHLRGKPQASRSIQVGSSDAFTGDCDGQGAWGGASSDSEQSDSDAHHEEGDRFKSSKVRTNAILTIQAIARADPKVLHAHWVVLLPTQDVLQPRPYQATLLTVLLFDPLTKARMAAASTLAVMLEGPARAFLQVAEHRDIARSNSFTTLSSSLGQLVIQLHIGLVHVISNEAHGGIVVGALKSLSLLVSASPYTRLPHELLPYAICSVHRRARELFFTSVDQSNMMCAAINCLGAALGSNPPSAQVAASLIVQAPAVSSSWAPSGESPSCSHLLLPDLVAYTQLSAAPVIRVEAFQALKAAVHTYPSVVAAYWEPISNSIVAAIEHANYHSGLGEAVDPYSNPQNVRKFLVPSVNGQIARLADDKVVHSAIKLLDEFLRAASGYKGTDELLDDGPFQTPSPFFVPNPLRLVAASGLFVSKHGPDTVHSEIDSGAGVALWLEALNKHLPTTLSHSAPMVRGAALTCFAGLTSAIFCSLPDDKQDYVLSALIYAAWKDDTPAVRSAACRAIGVVVGFPQVAGSKEKLELAVEVVVSSTTDSSVSVRITASWALANICDALRSIAESKDELSPRSPYLAPLAECALRAAKDCDKVRANAVRALGNLARFADFSGQTEAHMKRFLGLNRDVAYQGAVEARRWLDVMVQTLVSCVTTGNVKVQWNVCHALGNLFLNKTINLSTTTWVPSVYSILLLLLRDSANYKIRIHAASALAVPGDREDYGESFTDVVKALVHALECTDSEHESAPTSFKYVKALTEQLTTTVVHVLGLSKPDDFMHLKDFLLKRIPFLAEFFKTLCTSVGRSRLLDTYNDETGLLERMAEVSISEKADSKTVAYDEMPLPPPKENRRYGLQMEDTATSSGGLAQKVKDLRRAIRAVAEMYRFGEIANVPQRLEMLLA</sequence>
<dbReference type="SUPFAM" id="SSF48371">
    <property type="entry name" value="ARM repeat"/>
    <property type="match status" value="1"/>
</dbReference>
<evidence type="ECO:0000259" key="2">
    <source>
        <dbReference type="Pfam" id="PF13251"/>
    </source>
</evidence>
<dbReference type="InterPro" id="IPR025283">
    <property type="entry name" value="DUF4042"/>
</dbReference>
<dbReference type="Pfam" id="PF13251">
    <property type="entry name" value="DUF4042"/>
    <property type="match status" value="1"/>
</dbReference>
<organism evidence="3 4">
    <name type="scientific">Marchantia polymorpha</name>
    <name type="common">Common liverwort</name>
    <name type="synonym">Marchantia aquatica</name>
    <dbReference type="NCBI Taxonomy" id="3197"/>
    <lineage>
        <taxon>Eukaryota</taxon>
        <taxon>Viridiplantae</taxon>
        <taxon>Streptophyta</taxon>
        <taxon>Embryophyta</taxon>
        <taxon>Marchantiophyta</taxon>
        <taxon>Marchantiopsida</taxon>
        <taxon>Marchantiidae</taxon>
        <taxon>Marchantiales</taxon>
        <taxon>Marchantiaceae</taxon>
        <taxon>Marchantia</taxon>
    </lineage>
</organism>
<feature type="region of interest" description="Disordered" evidence="1">
    <location>
        <begin position="210"/>
        <end position="298"/>
    </location>
</feature>
<evidence type="ECO:0000313" key="3">
    <source>
        <dbReference type="EMBL" id="PTQ39919.1"/>
    </source>
</evidence>
<dbReference type="InterPro" id="IPR052107">
    <property type="entry name" value="HEAT6"/>
</dbReference>
<dbReference type="AlphaFoldDB" id="A0A2R6X1E3"/>
<proteinExistence type="predicted"/>
<dbReference type="InterPro" id="IPR016024">
    <property type="entry name" value="ARM-type_fold"/>
</dbReference>